<dbReference type="Pfam" id="PF21252">
    <property type="entry name" value="Glyco_hydro_109_C"/>
    <property type="match status" value="1"/>
</dbReference>
<keyword evidence="5" id="KW-0326">Glycosidase</keyword>
<accession>A0A1I0NAB5</accession>
<dbReference type="EMBL" id="FOIR01000001">
    <property type="protein sequence ID" value="SEV98167.1"/>
    <property type="molecule type" value="Genomic_DNA"/>
</dbReference>
<evidence type="ECO:0000313" key="8">
    <source>
        <dbReference type="EMBL" id="SEV98167.1"/>
    </source>
</evidence>
<evidence type="ECO:0000256" key="2">
    <source>
        <dbReference type="ARBA" id="ARBA00009329"/>
    </source>
</evidence>
<feature type="domain" description="Gfo/Idh/MocA-like oxidoreductase N-terminal" evidence="6">
    <location>
        <begin position="41"/>
        <end position="166"/>
    </location>
</feature>
<reference evidence="9" key="1">
    <citation type="submission" date="2016-10" db="EMBL/GenBank/DDBJ databases">
        <authorList>
            <person name="Varghese N."/>
            <person name="Submissions S."/>
        </authorList>
    </citation>
    <scope>NUCLEOTIDE SEQUENCE [LARGE SCALE GENOMIC DNA]</scope>
    <source>
        <strain evidence="9">CGMCC 1.12402</strain>
    </source>
</reference>
<dbReference type="InterPro" id="IPR036291">
    <property type="entry name" value="NAD(P)-bd_dom_sf"/>
</dbReference>
<comment type="cofactor">
    <cofactor evidence="1">
        <name>NAD(+)</name>
        <dbReference type="ChEBI" id="CHEBI:57540"/>
    </cofactor>
</comment>
<organism evidence="8 9">
    <name type="scientific">Roseivirga pacifica</name>
    <dbReference type="NCBI Taxonomy" id="1267423"/>
    <lineage>
        <taxon>Bacteria</taxon>
        <taxon>Pseudomonadati</taxon>
        <taxon>Bacteroidota</taxon>
        <taxon>Cytophagia</taxon>
        <taxon>Cytophagales</taxon>
        <taxon>Roseivirgaceae</taxon>
        <taxon>Roseivirga</taxon>
    </lineage>
</organism>
<keyword evidence="4" id="KW-0520">NAD</keyword>
<sequence length="458" mass="51521">MTFSSNQNSRRKFIKSTALAGTAMSLVSPSMLFGETKAEKIRLAFIGTGERGRGQLSVALYRDDVEITALADPNAEVLNKAAKMVEERQGNKPALYGNGDYDYKKLLERDDVDAVYIATPWVWHVPMGVDAMRAGKAVAMEVSGATDLQECWDLVNVQEETGTPFMFMENVNYRRDVMAVMNMVREGLFGEMIHLEGGYQHDLRGVKFNDGKSPYGQGVKFGDEGYSESKWRTNHSVHRNAELYPTHGLGPVATTVNVNRGNRFEYLTSMATKSRGLHEYIVNHPNGGKDHPNAKVNFRLGDVVTTLIKTANGETITLNHDTNLPRPYSLGFRYQGTKGLWMDINDSLYVEGVSEPHRWTDDKAFMEKYDHPLWKKYGKQAATAGHGGMDFFVMHAFIEAWKRKAPMPLDVYDAASWMAVTCLSEESISKGSEPVQFPDFTRGKWINRKPIFAFDDSY</sequence>
<gene>
    <name evidence="8" type="ORF">SAMN05216290_1047</name>
</gene>
<dbReference type="PROSITE" id="PS51318">
    <property type="entry name" value="TAT"/>
    <property type="match status" value="1"/>
</dbReference>
<dbReference type="RefSeq" id="WP_090257460.1">
    <property type="nucleotide sequence ID" value="NZ_FOIR01000001.1"/>
</dbReference>
<evidence type="ECO:0000313" key="9">
    <source>
        <dbReference type="Proteomes" id="UP000199437"/>
    </source>
</evidence>
<dbReference type="InterPro" id="IPR050463">
    <property type="entry name" value="Gfo/Idh/MocA_oxidrdct_glycsds"/>
</dbReference>
<dbReference type="PANTHER" id="PTHR43818:SF1">
    <property type="entry name" value="GLYCOSYL HYDROLASE FAMILY 109 PROTEIN"/>
    <property type="match status" value="1"/>
</dbReference>
<feature type="domain" description="Glycosyl hydrolase 109 C-terminal" evidence="7">
    <location>
        <begin position="178"/>
        <end position="361"/>
    </location>
</feature>
<proteinExistence type="inferred from homology"/>
<evidence type="ECO:0000256" key="1">
    <source>
        <dbReference type="ARBA" id="ARBA00001911"/>
    </source>
</evidence>
<dbReference type="Pfam" id="PF01408">
    <property type="entry name" value="GFO_IDH_MocA"/>
    <property type="match status" value="1"/>
</dbReference>
<dbReference type="OrthoDB" id="9771072at2"/>
<keyword evidence="3" id="KW-0378">Hydrolase</keyword>
<dbReference type="GO" id="GO:0016798">
    <property type="term" value="F:hydrolase activity, acting on glycosyl bonds"/>
    <property type="evidence" value="ECO:0007669"/>
    <property type="project" value="UniProtKB-KW"/>
</dbReference>
<comment type="similarity">
    <text evidence="2">Belongs to the Gfo/Idh/MocA family. Glycosyl hydrolase 109 subfamily.</text>
</comment>
<evidence type="ECO:0000256" key="4">
    <source>
        <dbReference type="ARBA" id="ARBA00023027"/>
    </source>
</evidence>
<dbReference type="GO" id="GO:0000166">
    <property type="term" value="F:nucleotide binding"/>
    <property type="evidence" value="ECO:0007669"/>
    <property type="project" value="InterPro"/>
</dbReference>
<dbReference type="GeneID" id="99985784"/>
<evidence type="ECO:0000259" key="7">
    <source>
        <dbReference type="Pfam" id="PF21252"/>
    </source>
</evidence>
<dbReference type="InterPro" id="IPR000683">
    <property type="entry name" value="Gfo/Idh/MocA-like_OxRdtase_N"/>
</dbReference>
<name>A0A1I0NAB5_9BACT</name>
<dbReference type="AlphaFoldDB" id="A0A1I0NAB5"/>
<keyword evidence="9" id="KW-1185">Reference proteome</keyword>
<dbReference type="Gene3D" id="3.40.50.720">
    <property type="entry name" value="NAD(P)-binding Rossmann-like Domain"/>
    <property type="match status" value="1"/>
</dbReference>
<evidence type="ECO:0000256" key="3">
    <source>
        <dbReference type="ARBA" id="ARBA00022801"/>
    </source>
</evidence>
<dbReference type="STRING" id="1267423.SAMN05216290_1047"/>
<evidence type="ECO:0000256" key="5">
    <source>
        <dbReference type="ARBA" id="ARBA00023295"/>
    </source>
</evidence>
<dbReference type="PANTHER" id="PTHR43818">
    <property type="entry name" value="BCDNA.GH03377"/>
    <property type="match status" value="1"/>
</dbReference>
<evidence type="ECO:0000259" key="6">
    <source>
        <dbReference type="Pfam" id="PF01408"/>
    </source>
</evidence>
<dbReference type="SUPFAM" id="SSF51735">
    <property type="entry name" value="NAD(P)-binding Rossmann-fold domains"/>
    <property type="match status" value="1"/>
</dbReference>
<dbReference type="InterPro" id="IPR049303">
    <property type="entry name" value="Glyco_hydro_109_C"/>
</dbReference>
<dbReference type="Proteomes" id="UP000199437">
    <property type="component" value="Unassembled WGS sequence"/>
</dbReference>
<dbReference type="Gene3D" id="3.30.360.10">
    <property type="entry name" value="Dihydrodipicolinate Reductase, domain 2"/>
    <property type="match status" value="1"/>
</dbReference>
<dbReference type="InterPro" id="IPR006311">
    <property type="entry name" value="TAT_signal"/>
</dbReference>
<protein>
    <submittedName>
        <fullName evidence="8">Predicted dehydrogenase</fullName>
    </submittedName>
</protein>